<dbReference type="SMART" id="SM00582">
    <property type="entry name" value="RPR"/>
    <property type="match status" value="1"/>
</dbReference>
<feature type="region of interest" description="Disordered" evidence="2">
    <location>
        <begin position="151"/>
        <end position="210"/>
    </location>
</feature>
<dbReference type="InterPro" id="IPR006569">
    <property type="entry name" value="CID_dom"/>
</dbReference>
<feature type="region of interest" description="Disordered" evidence="2">
    <location>
        <begin position="352"/>
        <end position="380"/>
    </location>
</feature>
<dbReference type="PANTHER" id="PTHR15921:SF3">
    <property type="entry name" value="PRE-MRNA CLEAVAGE COMPLEX 2 PROTEIN PCF11"/>
    <property type="match status" value="1"/>
</dbReference>
<proteinExistence type="predicted"/>
<dbReference type="AlphaFoldDB" id="A0A167XYS5"/>
<evidence type="ECO:0000256" key="1">
    <source>
        <dbReference type="ARBA" id="ARBA00011446"/>
    </source>
</evidence>
<evidence type="ECO:0000256" key="2">
    <source>
        <dbReference type="SAM" id="MobiDB-lite"/>
    </source>
</evidence>
<keyword evidence="6" id="KW-1185">Reference proteome</keyword>
<dbReference type="GO" id="GO:0035091">
    <property type="term" value="F:phosphatidylinositol binding"/>
    <property type="evidence" value="ECO:0007669"/>
    <property type="project" value="InterPro"/>
</dbReference>
<reference evidence="5 6" key="1">
    <citation type="journal article" date="2016" name="Genome Biol. Evol.">
        <title>Divergent and convergent evolution of fungal pathogenicity.</title>
        <authorList>
            <person name="Shang Y."/>
            <person name="Xiao G."/>
            <person name="Zheng P."/>
            <person name="Cen K."/>
            <person name="Zhan S."/>
            <person name="Wang C."/>
        </authorList>
    </citation>
    <scope>NUCLEOTIDE SEQUENCE [LARGE SCALE GENOMIC DNA]</scope>
    <source>
        <strain evidence="5 6">ARSEF 7405</strain>
    </source>
</reference>
<dbReference type="GO" id="GO:0006369">
    <property type="term" value="P:termination of RNA polymerase II transcription"/>
    <property type="evidence" value="ECO:0007669"/>
    <property type="project" value="InterPro"/>
</dbReference>
<dbReference type="InterPro" id="IPR002014">
    <property type="entry name" value="VHS_dom"/>
</dbReference>
<dbReference type="InterPro" id="IPR045154">
    <property type="entry name" value="PCF11-like"/>
</dbReference>
<dbReference type="SUPFAM" id="SSF48464">
    <property type="entry name" value="ENTH/VHS domain"/>
    <property type="match status" value="1"/>
</dbReference>
<accession>A0A167XYS5</accession>
<dbReference type="GO" id="GO:0043130">
    <property type="term" value="F:ubiquitin binding"/>
    <property type="evidence" value="ECO:0007669"/>
    <property type="project" value="InterPro"/>
</dbReference>
<dbReference type="GO" id="GO:0031124">
    <property type="term" value="P:mRNA 3'-end processing"/>
    <property type="evidence" value="ECO:0007669"/>
    <property type="project" value="InterPro"/>
</dbReference>
<dbReference type="EMBL" id="AZGZ01000016">
    <property type="protein sequence ID" value="KZZ90642.1"/>
    <property type="molecule type" value="Genomic_DNA"/>
</dbReference>
<feature type="compositionally biased region" description="Polar residues" evidence="2">
    <location>
        <begin position="156"/>
        <end position="172"/>
    </location>
</feature>
<dbReference type="Gene3D" id="1.25.40.90">
    <property type="match status" value="1"/>
</dbReference>
<dbReference type="GO" id="GO:0005737">
    <property type="term" value="C:cytoplasm"/>
    <property type="evidence" value="ECO:0007669"/>
    <property type="project" value="TreeGrafter"/>
</dbReference>
<dbReference type="PROSITE" id="PS51391">
    <property type="entry name" value="CID"/>
    <property type="match status" value="1"/>
</dbReference>
<dbReference type="InterPro" id="IPR047415">
    <property type="entry name" value="Pcf11_CID"/>
</dbReference>
<dbReference type="FunFam" id="1.25.40.90:FF:000016">
    <property type="entry name" value="mRNA cleavage factor complex component Pcf11"/>
    <property type="match status" value="1"/>
</dbReference>
<dbReference type="Pfam" id="PF11526">
    <property type="entry name" value="Pfc11_Clp1_ID"/>
    <property type="match status" value="1"/>
</dbReference>
<feature type="compositionally biased region" description="Pro residues" evidence="2">
    <location>
        <begin position="177"/>
        <end position="196"/>
    </location>
</feature>
<dbReference type="VEuPathDB" id="FungiDB:AAP_03737"/>
<dbReference type="GO" id="GO:0016192">
    <property type="term" value="P:vesicle-mediated transport"/>
    <property type="evidence" value="ECO:0007669"/>
    <property type="project" value="UniProtKB-ARBA"/>
</dbReference>
<dbReference type="Proteomes" id="UP000242877">
    <property type="component" value="Unassembled WGS sequence"/>
</dbReference>
<gene>
    <name evidence="5" type="ORF">AAP_03737</name>
</gene>
<evidence type="ECO:0000313" key="6">
    <source>
        <dbReference type="Proteomes" id="UP000242877"/>
    </source>
</evidence>
<dbReference type="OrthoDB" id="2129491at2759"/>
<evidence type="ECO:0000259" key="3">
    <source>
        <dbReference type="PROSITE" id="PS50179"/>
    </source>
</evidence>
<feature type="compositionally biased region" description="Low complexity" evidence="2">
    <location>
        <begin position="371"/>
        <end position="380"/>
    </location>
</feature>
<dbReference type="PANTHER" id="PTHR15921">
    <property type="entry name" value="PRE-MRNA CLEAVAGE COMPLEX II"/>
    <property type="match status" value="1"/>
</dbReference>
<feature type="region of interest" description="Disordered" evidence="2">
    <location>
        <begin position="521"/>
        <end position="564"/>
    </location>
</feature>
<evidence type="ECO:0000259" key="4">
    <source>
        <dbReference type="PROSITE" id="PS51391"/>
    </source>
</evidence>
<sequence length="653" mass="71170">MSSGLASDEVAEDYKNSLEDLKTNDRFQISNLTVIAKENTEHAMAISRVLENHIRTTPPAQKLPALYVVDSVVKNVGTPYTLFLGRNLWSTFMEAYSVVDSQTRRKLLEMLKTWKEPVPGSLDTRPVFPVDITRNIDNALLKVKINALQKTRENNRSQQGVADSQKPSNQYWRATPTPQPYVPPPASQPPTGPRTPEPSSQRQNGAAVDMSSLHQEIEQLIARARADLALQPLNQDISKRIKALTDLQSILLHQELPQDELMTIRRQIAQISATSISAPRTTTLPVHSAATVIPTPTVAPAPVATPVPPVPIVPTPPPIQPQAAAPSLTQQGLQALLNPGTLAELLRASTARGNQTPTPTAQPIPPPSAPPSMSQSASVASQGAASSLIASLRAKGLLPPVSNPSAPPAQISSLPLVLPGQGAPAASAPPLFSITTIDVPLSSSSVKTPRLNLIATLYEEKPDRCTTCGRRFTPDQEGKEKKARHLDWHFKTNQRMTEALKRGQSRSWYLDEMDWIKTSNFDDDSGMADDYQDGSSAVESDAPSKKNLQKRPHVRAPNDPLLRNAPCPVCQENFESTWCEDIQDWIWQEAVRVGNRIYHTTCYAEISQEGKPGQPSRAAPPRSETPESSLGKRKAEGDGNESASTKIKMEPPA</sequence>
<dbReference type="CDD" id="cd16982">
    <property type="entry name" value="CID_Pcf11"/>
    <property type="match status" value="1"/>
</dbReference>
<dbReference type="Pfam" id="PF04818">
    <property type="entry name" value="CID"/>
    <property type="match status" value="1"/>
</dbReference>
<evidence type="ECO:0000313" key="5">
    <source>
        <dbReference type="EMBL" id="KZZ90642.1"/>
    </source>
</evidence>
<protein>
    <submittedName>
        <fullName evidence="5">ENTH/VHS family protein</fullName>
    </submittedName>
</protein>
<comment type="caution">
    <text evidence="5">The sequence shown here is derived from an EMBL/GenBank/DDBJ whole genome shotgun (WGS) entry which is preliminary data.</text>
</comment>
<dbReference type="GO" id="GO:0000993">
    <property type="term" value="F:RNA polymerase II complex binding"/>
    <property type="evidence" value="ECO:0007669"/>
    <property type="project" value="InterPro"/>
</dbReference>
<dbReference type="Pfam" id="PF21936">
    <property type="entry name" value="Pcf11_C"/>
    <property type="match status" value="1"/>
</dbReference>
<feature type="compositionally biased region" description="Acidic residues" evidence="2">
    <location>
        <begin position="521"/>
        <end position="532"/>
    </location>
</feature>
<name>A0A167XYS5_9EURO</name>
<dbReference type="InterPro" id="IPR008942">
    <property type="entry name" value="ENTH_VHS"/>
</dbReference>
<feature type="domain" description="CID" evidence="4">
    <location>
        <begin position="6"/>
        <end position="144"/>
    </location>
</feature>
<dbReference type="GO" id="GO:0003729">
    <property type="term" value="F:mRNA binding"/>
    <property type="evidence" value="ECO:0007669"/>
    <property type="project" value="InterPro"/>
</dbReference>
<dbReference type="InterPro" id="IPR054127">
    <property type="entry name" value="Pcf11_C"/>
</dbReference>
<feature type="region of interest" description="Disordered" evidence="2">
    <location>
        <begin position="607"/>
        <end position="653"/>
    </location>
</feature>
<dbReference type="InterPro" id="IPR021605">
    <property type="entry name" value="Pcf11_Clp1-ID"/>
</dbReference>
<feature type="domain" description="VHS" evidence="3">
    <location>
        <begin position="16"/>
        <end position="126"/>
    </location>
</feature>
<dbReference type="GO" id="GO:0007034">
    <property type="term" value="P:vacuolar transport"/>
    <property type="evidence" value="ECO:0007669"/>
    <property type="project" value="UniProtKB-ARBA"/>
</dbReference>
<feature type="compositionally biased region" description="Pro residues" evidence="2">
    <location>
        <begin position="360"/>
        <end position="370"/>
    </location>
</feature>
<dbReference type="GO" id="GO:0005849">
    <property type="term" value="C:mRNA cleavage factor complex"/>
    <property type="evidence" value="ECO:0007669"/>
    <property type="project" value="InterPro"/>
</dbReference>
<comment type="subunit">
    <text evidence="1">Component of the ESCRT-0 complex composed of HSE1 and VPS27.</text>
</comment>
<dbReference type="PROSITE" id="PS50179">
    <property type="entry name" value="VHS"/>
    <property type="match status" value="1"/>
</dbReference>
<organism evidence="5 6">
    <name type="scientific">Ascosphaera apis ARSEF 7405</name>
    <dbReference type="NCBI Taxonomy" id="392613"/>
    <lineage>
        <taxon>Eukaryota</taxon>
        <taxon>Fungi</taxon>
        <taxon>Dikarya</taxon>
        <taxon>Ascomycota</taxon>
        <taxon>Pezizomycotina</taxon>
        <taxon>Eurotiomycetes</taxon>
        <taxon>Eurotiomycetidae</taxon>
        <taxon>Onygenales</taxon>
        <taxon>Ascosphaeraceae</taxon>
        <taxon>Ascosphaera</taxon>
    </lineage>
</organism>